<gene>
    <name evidence="2" type="ORF">HMPREF9306_01341</name>
</gene>
<protein>
    <recommendedName>
        <fullName evidence="4">DUF981 family protein</fullName>
    </recommendedName>
</protein>
<dbReference type="EMBL" id="AGZR01000008">
    <property type="protein sequence ID" value="EPD32642.1"/>
    <property type="molecule type" value="Genomic_DNA"/>
</dbReference>
<comment type="caution">
    <text evidence="2">The sequence shown here is derived from an EMBL/GenBank/DDBJ whole genome shotgun (WGS) entry which is preliminary data.</text>
</comment>
<dbReference type="OrthoDB" id="1420765at2"/>
<feature type="transmembrane region" description="Helical" evidence="1">
    <location>
        <begin position="92"/>
        <end position="113"/>
    </location>
</feature>
<evidence type="ECO:0008006" key="4">
    <source>
        <dbReference type="Google" id="ProtNLM"/>
    </source>
</evidence>
<dbReference type="AlphaFoldDB" id="S2WJ27"/>
<dbReference type="PATRIC" id="fig|883161.3.peg.1335"/>
<dbReference type="Proteomes" id="UP000014417">
    <property type="component" value="Unassembled WGS sequence"/>
</dbReference>
<keyword evidence="1" id="KW-1133">Transmembrane helix</keyword>
<feature type="transmembrane region" description="Helical" evidence="1">
    <location>
        <begin position="20"/>
        <end position="41"/>
    </location>
</feature>
<evidence type="ECO:0000313" key="2">
    <source>
        <dbReference type="EMBL" id="EPD32642.1"/>
    </source>
</evidence>
<dbReference type="HOGENOM" id="CLU_1179652_0_0_11"/>
<proteinExistence type="predicted"/>
<accession>S2WJ27</accession>
<reference evidence="2 3" key="1">
    <citation type="submission" date="2013-04" db="EMBL/GenBank/DDBJ databases">
        <title>The Genome Sequence of Propionimicrobium lymphophilum ACS-093-V-SCH5.</title>
        <authorList>
            <consortium name="The Broad Institute Genomics Platform"/>
            <person name="Earl A."/>
            <person name="Ward D."/>
            <person name="Feldgarden M."/>
            <person name="Gevers D."/>
            <person name="Saerens B."/>
            <person name="Vaneechoutte M."/>
            <person name="Walker B."/>
            <person name="Young S."/>
            <person name="Zeng Q."/>
            <person name="Gargeya S."/>
            <person name="Fitzgerald M."/>
            <person name="Haas B."/>
            <person name="Abouelleil A."/>
            <person name="Allen A.W."/>
            <person name="Alvarado L."/>
            <person name="Arachchi H.M."/>
            <person name="Berlin A.M."/>
            <person name="Chapman S.B."/>
            <person name="Gainer-Dewar J."/>
            <person name="Goldberg J."/>
            <person name="Griggs A."/>
            <person name="Gujja S."/>
            <person name="Hansen M."/>
            <person name="Howarth C."/>
            <person name="Imamovic A."/>
            <person name="Ireland A."/>
            <person name="Larimer J."/>
            <person name="McCowan C."/>
            <person name="Murphy C."/>
            <person name="Pearson M."/>
            <person name="Poon T.W."/>
            <person name="Priest M."/>
            <person name="Roberts A."/>
            <person name="Saif S."/>
            <person name="Shea T."/>
            <person name="Sisk P."/>
            <person name="Sykes S."/>
            <person name="Wortman J."/>
            <person name="Nusbaum C."/>
            <person name="Birren B."/>
        </authorList>
    </citation>
    <scope>NUCLEOTIDE SEQUENCE [LARGE SCALE GENOMIC DNA]</scope>
    <source>
        <strain evidence="2 3">ACS-093-V-SCH5</strain>
    </source>
</reference>
<feature type="transmembrane region" description="Helical" evidence="1">
    <location>
        <begin position="220"/>
        <end position="241"/>
    </location>
</feature>
<feature type="transmembrane region" description="Helical" evidence="1">
    <location>
        <begin position="61"/>
        <end position="80"/>
    </location>
</feature>
<evidence type="ECO:0000256" key="1">
    <source>
        <dbReference type="SAM" id="Phobius"/>
    </source>
</evidence>
<evidence type="ECO:0000313" key="3">
    <source>
        <dbReference type="Proteomes" id="UP000014417"/>
    </source>
</evidence>
<feature type="transmembrane region" description="Helical" evidence="1">
    <location>
        <begin position="180"/>
        <end position="199"/>
    </location>
</feature>
<dbReference type="Pfam" id="PF06168">
    <property type="entry name" value="DUF981"/>
    <property type="match status" value="1"/>
</dbReference>
<dbReference type="RefSeq" id="WP_016456169.1">
    <property type="nucleotide sequence ID" value="NZ_KE150269.1"/>
</dbReference>
<organism evidence="2 3">
    <name type="scientific">Propionimicrobium lymphophilum ACS-093-V-SCH5</name>
    <dbReference type="NCBI Taxonomy" id="883161"/>
    <lineage>
        <taxon>Bacteria</taxon>
        <taxon>Bacillati</taxon>
        <taxon>Actinomycetota</taxon>
        <taxon>Actinomycetes</taxon>
        <taxon>Propionibacteriales</taxon>
        <taxon>Propionibacteriaceae</taxon>
        <taxon>Propionimicrobium</taxon>
    </lineage>
</organism>
<name>S2WJ27_9ACTN</name>
<keyword evidence="1" id="KW-0472">Membrane</keyword>
<sequence>MEEFFKGVESPGMIDWSVMPTYNTIMAVAAGAALIALAMMLGDLRKSLEGKPFKADGYSMAFGALGLILLTTGFHMTTTWPLAAGGFPYDNIIFGETCLGFGALLIFACFYLWKRRSDLLESEDAYSDLLSTAKPLSIFAGGLGLGLWGCSLAGVMYRLFTAPPQEPISGFFATWPWFEAIFMSAFFFVIGLACLLFPFGVFRASNEANSEAKGGGLMALVMRFWMVCGILIGLFGCLNFYTHIGLIMNTM</sequence>
<keyword evidence="1" id="KW-0812">Transmembrane</keyword>
<keyword evidence="3" id="KW-1185">Reference proteome</keyword>
<feature type="transmembrane region" description="Helical" evidence="1">
    <location>
        <begin position="136"/>
        <end position="160"/>
    </location>
</feature>
<dbReference type="InterPro" id="IPR009324">
    <property type="entry name" value="DUF981"/>
</dbReference>